<proteinExistence type="predicted"/>
<evidence type="ECO:0000313" key="3">
    <source>
        <dbReference type="Proteomes" id="UP000012179"/>
    </source>
</evidence>
<gene>
    <name evidence="2" type="ORF">EBAPG3_003450</name>
</gene>
<evidence type="ECO:0008006" key="4">
    <source>
        <dbReference type="Google" id="ProtNLM"/>
    </source>
</evidence>
<dbReference type="Proteomes" id="UP000012179">
    <property type="component" value="Chromosome"/>
</dbReference>
<dbReference type="EMBL" id="CP021106">
    <property type="protein sequence ID" value="ARO86897.1"/>
    <property type="molecule type" value="Genomic_DNA"/>
</dbReference>
<keyword evidence="1" id="KW-0472">Membrane</keyword>
<protein>
    <recommendedName>
        <fullName evidence="4">Transmembrane protein</fullName>
    </recommendedName>
</protein>
<keyword evidence="1" id="KW-1133">Transmembrane helix</keyword>
<dbReference type="AlphaFoldDB" id="A0A1W6SM68"/>
<dbReference type="OrthoDB" id="9096701at2"/>
<name>A0A1W6SM68_9PROT</name>
<reference evidence="2 3" key="1">
    <citation type="journal article" date="2015" name="Int. J. Syst. Evol. Microbiol.">
        <title>Nitrosospira lacus sp. nov., a psychrotolerant, ammonia-oxidizing bacterium from sandy lake sediment.</title>
        <authorList>
            <person name="Urakawa H."/>
            <person name="Garcia J.C."/>
            <person name="Nielsen J.L."/>
            <person name="Le V.Q."/>
            <person name="Kozlowski J.A."/>
            <person name="Stein L.Y."/>
            <person name="Lim C.K."/>
            <person name="Pommerening-Roser A."/>
            <person name="Martens-Habbena W."/>
            <person name="Stahl D.A."/>
            <person name="Klotz M.G."/>
        </authorList>
    </citation>
    <scope>NUCLEOTIDE SEQUENCE [LARGE SCALE GENOMIC DNA]</scope>
    <source>
        <strain evidence="2 3">APG3</strain>
    </source>
</reference>
<dbReference type="eggNOG" id="COG3167">
    <property type="taxonomic scope" value="Bacteria"/>
</dbReference>
<evidence type="ECO:0000313" key="2">
    <source>
        <dbReference type="EMBL" id="ARO86897.1"/>
    </source>
</evidence>
<dbReference type="KEGG" id="nlc:EBAPG3_003450"/>
<feature type="transmembrane region" description="Helical" evidence="1">
    <location>
        <begin position="20"/>
        <end position="42"/>
    </location>
</feature>
<organism evidence="2 3">
    <name type="scientific">Nitrosospira lacus</name>
    <dbReference type="NCBI Taxonomy" id="1288494"/>
    <lineage>
        <taxon>Bacteria</taxon>
        <taxon>Pseudomonadati</taxon>
        <taxon>Pseudomonadota</taxon>
        <taxon>Betaproteobacteria</taxon>
        <taxon>Nitrosomonadales</taxon>
        <taxon>Nitrosomonadaceae</taxon>
        <taxon>Nitrosospira</taxon>
    </lineage>
</organism>
<accession>A0A1W6SM68</accession>
<sequence>MDRSILTNALLRLRWQTERLGNAGKIGFGLLVFSIVFFFSAVQPRQAESSALMDKAETMRLHFRAEPMRVSGRKMQSDQGLGDFYAFFPNIDSSPFWIKELVQVAEIANVEISGSEYRMVRDKGWKLARYEMMLPVRGGYPQVRAFIADALRVVPAMALVDIAIKREGVESELLEASLKFHLYLNEGKR</sequence>
<keyword evidence="3" id="KW-1185">Reference proteome</keyword>
<dbReference type="RefSeq" id="WP_004181054.1">
    <property type="nucleotide sequence ID" value="NZ_CP021106.3"/>
</dbReference>
<evidence type="ECO:0000256" key="1">
    <source>
        <dbReference type="SAM" id="Phobius"/>
    </source>
</evidence>
<keyword evidence="1" id="KW-0812">Transmembrane</keyword>